<protein>
    <recommendedName>
        <fullName evidence="4">DUF1279 domain-containing protein</fullName>
    </recommendedName>
</protein>
<feature type="transmembrane region" description="Helical" evidence="1">
    <location>
        <begin position="21"/>
        <end position="41"/>
    </location>
</feature>
<dbReference type="PANTHER" id="PTHR28002:SF1">
    <property type="entry name" value="MIOREX COMPLEX COMPONENT 11"/>
    <property type="match status" value="1"/>
</dbReference>
<sequence>MSGWRAQLQQLKDAPASHITAFAVLHEATALLPLPLIYWVLSATDIRIPFPQEVLAEGNRRMARMMQLMSLSPPLQEDDSTLPQERVSVFQDDSQFMLHVATAYAIVKVMMPVRIAGCLMLTPWTARAMQRVGRRLFKQG</sequence>
<dbReference type="EMBL" id="JAFCIX010000439">
    <property type="protein sequence ID" value="KAH6589827.1"/>
    <property type="molecule type" value="Genomic_DNA"/>
</dbReference>
<proteinExistence type="predicted"/>
<evidence type="ECO:0000313" key="3">
    <source>
        <dbReference type="Proteomes" id="UP001648503"/>
    </source>
</evidence>
<dbReference type="PANTHER" id="PTHR28002">
    <property type="entry name" value="MIOREX COMPLEX COMPONENT 11"/>
    <property type="match status" value="1"/>
</dbReference>
<name>A0ABQ8F1H7_9FUNG</name>
<gene>
    <name evidence="2" type="ORF">BASA50_009797</name>
</gene>
<dbReference type="Proteomes" id="UP001648503">
    <property type="component" value="Unassembled WGS sequence"/>
</dbReference>
<keyword evidence="1" id="KW-0472">Membrane</keyword>
<keyword evidence="1" id="KW-0812">Transmembrane</keyword>
<dbReference type="InterPro" id="IPR018811">
    <property type="entry name" value="MRX11"/>
</dbReference>
<accession>A0ABQ8F1H7</accession>
<evidence type="ECO:0008006" key="4">
    <source>
        <dbReference type="Google" id="ProtNLM"/>
    </source>
</evidence>
<keyword evidence="3" id="KW-1185">Reference proteome</keyword>
<dbReference type="Pfam" id="PF10306">
    <property type="entry name" value="FLILHELTA"/>
    <property type="match status" value="1"/>
</dbReference>
<evidence type="ECO:0000256" key="1">
    <source>
        <dbReference type="SAM" id="Phobius"/>
    </source>
</evidence>
<reference evidence="2 3" key="1">
    <citation type="submission" date="2021-02" db="EMBL/GenBank/DDBJ databases">
        <title>Variation within the Batrachochytrium salamandrivorans European outbreak.</title>
        <authorList>
            <person name="Kelly M."/>
            <person name="Pasmans F."/>
            <person name="Shea T.P."/>
            <person name="Munoz J.F."/>
            <person name="Carranza S."/>
            <person name="Cuomo C.A."/>
            <person name="Martel A."/>
        </authorList>
    </citation>
    <scope>NUCLEOTIDE SEQUENCE [LARGE SCALE GENOMIC DNA]</scope>
    <source>
        <strain evidence="2 3">AMFP18/2</strain>
    </source>
</reference>
<organism evidence="2 3">
    <name type="scientific">Batrachochytrium salamandrivorans</name>
    <dbReference type="NCBI Taxonomy" id="1357716"/>
    <lineage>
        <taxon>Eukaryota</taxon>
        <taxon>Fungi</taxon>
        <taxon>Fungi incertae sedis</taxon>
        <taxon>Chytridiomycota</taxon>
        <taxon>Chytridiomycota incertae sedis</taxon>
        <taxon>Chytridiomycetes</taxon>
        <taxon>Rhizophydiales</taxon>
        <taxon>Rhizophydiales incertae sedis</taxon>
        <taxon>Batrachochytrium</taxon>
    </lineage>
</organism>
<keyword evidence="1" id="KW-1133">Transmembrane helix</keyword>
<feature type="transmembrane region" description="Helical" evidence="1">
    <location>
        <begin position="96"/>
        <end position="121"/>
    </location>
</feature>
<evidence type="ECO:0000313" key="2">
    <source>
        <dbReference type="EMBL" id="KAH6589827.1"/>
    </source>
</evidence>
<comment type="caution">
    <text evidence="2">The sequence shown here is derived from an EMBL/GenBank/DDBJ whole genome shotgun (WGS) entry which is preliminary data.</text>
</comment>